<feature type="compositionally biased region" description="Basic and acidic residues" evidence="1">
    <location>
        <begin position="34"/>
        <end position="55"/>
    </location>
</feature>
<feature type="transmembrane region" description="Helical" evidence="2">
    <location>
        <begin position="6"/>
        <end position="26"/>
    </location>
</feature>
<feature type="region of interest" description="Disordered" evidence="1">
    <location>
        <begin position="32"/>
        <end position="55"/>
    </location>
</feature>
<name>A0A6L9S5W1_9ACTN</name>
<comment type="caution">
    <text evidence="3">The sequence shown here is derived from an EMBL/GenBank/DDBJ whole genome shotgun (WGS) entry which is preliminary data.</text>
</comment>
<protein>
    <submittedName>
        <fullName evidence="3">Uncharacterized protein</fullName>
    </submittedName>
</protein>
<evidence type="ECO:0000313" key="3">
    <source>
        <dbReference type="EMBL" id="NEE00373.1"/>
    </source>
</evidence>
<dbReference type="RefSeq" id="WP_163735962.1">
    <property type="nucleotide sequence ID" value="NZ_JAAGOA010000005.1"/>
</dbReference>
<keyword evidence="2" id="KW-1133">Transmembrane helix</keyword>
<keyword evidence="4" id="KW-1185">Reference proteome</keyword>
<accession>A0A6L9S5W1</accession>
<keyword evidence="2" id="KW-0472">Membrane</keyword>
<evidence type="ECO:0000313" key="4">
    <source>
        <dbReference type="Proteomes" id="UP000475214"/>
    </source>
</evidence>
<reference evidence="3 4" key="1">
    <citation type="submission" date="2020-02" db="EMBL/GenBank/DDBJ databases">
        <authorList>
            <person name="Li X.-J."/>
            <person name="Han X.-M."/>
        </authorList>
    </citation>
    <scope>NUCLEOTIDE SEQUENCE [LARGE SCALE GENOMIC DNA]</scope>
    <source>
        <strain evidence="3 4">CCTCC AB 2017055</strain>
    </source>
</reference>
<dbReference type="EMBL" id="JAAGOA010000005">
    <property type="protein sequence ID" value="NEE00373.1"/>
    <property type="molecule type" value="Genomic_DNA"/>
</dbReference>
<organism evidence="3 4">
    <name type="scientific">Phytoactinopolyspora halotolerans</name>
    <dbReference type="NCBI Taxonomy" id="1981512"/>
    <lineage>
        <taxon>Bacteria</taxon>
        <taxon>Bacillati</taxon>
        <taxon>Actinomycetota</taxon>
        <taxon>Actinomycetes</taxon>
        <taxon>Jiangellales</taxon>
        <taxon>Jiangellaceae</taxon>
        <taxon>Phytoactinopolyspora</taxon>
    </lineage>
</organism>
<keyword evidence="2" id="KW-0812">Transmembrane</keyword>
<dbReference type="AlphaFoldDB" id="A0A6L9S5W1"/>
<evidence type="ECO:0000256" key="2">
    <source>
        <dbReference type="SAM" id="Phobius"/>
    </source>
</evidence>
<gene>
    <name evidence="3" type="ORF">G1H10_09345</name>
</gene>
<evidence type="ECO:0000256" key="1">
    <source>
        <dbReference type="SAM" id="MobiDB-lite"/>
    </source>
</evidence>
<dbReference type="Proteomes" id="UP000475214">
    <property type="component" value="Unassembled WGS sequence"/>
</dbReference>
<sequence length="141" mass="16016">MRYVADVEVVGLAIALVALVIALVALQRSRHGKRRDERGPAQRLTPDRKPAPAEGVHFELRPAGESLYRLKNVGTETAYDVKLRAHRLGKNASYDEFDAGDVDDIELTPKAEAERNVVEITWHERRDHTDRIHHKLLRVPQ</sequence>
<proteinExistence type="predicted"/>